<name>A0ABW1IUD1_9BACL</name>
<proteinExistence type="inferred from homology"/>
<evidence type="ECO:0000313" key="13">
    <source>
        <dbReference type="Proteomes" id="UP001596250"/>
    </source>
</evidence>
<dbReference type="InterPro" id="IPR013785">
    <property type="entry name" value="Aldolase_TIM"/>
</dbReference>
<dbReference type="Pfam" id="PF04055">
    <property type="entry name" value="Radical_SAM"/>
    <property type="match status" value="1"/>
</dbReference>
<dbReference type="PIRSF" id="PIRSF000371">
    <property type="entry name" value="PFL_act_enz"/>
    <property type="match status" value="1"/>
</dbReference>
<dbReference type="SFLD" id="SFLDS00029">
    <property type="entry name" value="Radical_SAM"/>
    <property type="match status" value="1"/>
</dbReference>
<dbReference type="InterPro" id="IPR034457">
    <property type="entry name" value="Organic_radical-activating"/>
</dbReference>
<keyword evidence="7 10" id="KW-0560">Oxidoreductase</keyword>
<dbReference type="CDD" id="cd01335">
    <property type="entry name" value="Radical_SAM"/>
    <property type="match status" value="1"/>
</dbReference>
<sequence length="246" mass="28100">MKGRIHSIETFGTVDGPGIRFVLFMQGCALRCRYCHNPDTWDTACGKTMTVEEVLAEMEPYLNYYKLSGGGITVTGGEPTLQASFVAELFQACKERFGVHTTLDSNGFCDTGHIEKLMKYTDLTLLDIKHMDDQKHIELTFQSNERTLKTSRYLSDHGHRMWIRHVLVPGWTDEQDDLIRLGQWIGSLNGVEKVELLPYHQMGVYKWGQLGRPYTLGDVEPPAREDVERARMWIEQGMNKPISVTI</sequence>
<dbReference type="GO" id="GO:0043365">
    <property type="term" value="F:[formate-C-acetyltransferase]-activating enzyme activity"/>
    <property type="evidence" value="ECO:0007669"/>
    <property type="project" value="UniProtKB-EC"/>
</dbReference>
<dbReference type="EC" id="1.97.1.4" evidence="10"/>
<dbReference type="PROSITE" id="PS01087">
    <property type="entry name" value="RADICAL_ACTIVATING"/>
    <property type="match status" value="1"/>
</dbReference>
<accession>A0ABW1IUD1</accession>
<dbReference type="InterPro" id="IPR007197">
    <property type="entry name" value="rSAM"/>
</dbReference>
<organism evidence="12 13">
    <name type="scientific">Marinicrinis lubricantis</name>
    <dbReference type="NCBI Taxonomy" id="2086470"/>
    <lineage>
        <taxon>Bacteria</taxon>
        <taxon>Bacillati</taxon>
        <taxon>Bacillota</taxon>
        <taxon>Bacilli</taxon>
        <taxon>Bacillales</taxon>
        <taxon>Paenibacillaceae</taxon>
    </lineage>
</organism>
<dbReference type="PANTHER" id="PTHR30352:SF5">
    <property type="entry name" value="PYRUVATE FORMATE-LYASE 1-ACTIVATING ENZYME"/>
    <property type="match status" value="1"/>
</dbReference>
<dbReference type="NCBIfam" id="TIGR02493">
    <property type="entry name" value="PFLA"/>
    <property type="match status" value="1"/>
</dbReference>
<evidence type="ECO:0000256" key="8">
    <source>
        <dbReference type="ARBA" id="ARBA00023004"/>
    </source>
</evidence>
<keyword evidence="9 10" id="KW-0411">Iron-sulfur</keyword>
<feature type="domain" description="Radical SAM core" evidence="11">
    <location>
        <begin position="14"/>
        <end position="239"/>
    </location>
</feature>
<keyword evidence="8 10" id="KW-0408">Iron</keyword>
<dbReference type="RefSeq" id="WP_379896226.1">
    <property type="nucleotide sequence ID" value="NZ_CBCSCT010000006.1"/>
</dbReference>
<evidence type="ECO:0000256" key="1">
    <source>
        <dbReference type="ARBA" id="ARBA00003141"/>
    </source>
</evidence>
<evidence type="ECO:0000256" key="6">
    <source>
        <dbReference type="ARBA" id="ARBA00022723"/>
    </source>
</evidence>
<dbReference type="PROSITE" id="PS51918">
    <property type="entry name" value="RADICAL_SAM"/>
    <property type="match status" value="1"/>
</dbReference>
<dbReference type="InterPro" id="IPR058240">
    <property type="entry name" value="rSAM_sf"/>
</dbReference>
<dbReference type="PANTHER" id="PTHR30352">
    <property type="entry name" value="PYRUVATE FORMATE-LYASE-ACTIVATING ENZYME"/>
    <property type="match status" value="1"/>
</dbReference>
<keyword evidence="4 10" id="KW-0004">4Fe-4S</keyword>
<dbReference type="SFLD" id="SFLDG01066">
    <property type="entry name" value="organic_radical-activating_enz"/>
    <property type="match status" value="1"/>
</dbReference>
<keyword evidence="5 10" id="KW-0949">S-adenosyl-L-methionine</keyword>
<evidence type="ECO:0000256" key="3">
    <source>
        <dbReference type="ARBA" id="ARBA00021356"/>
    </source>
</evidence>
<dbReference type="Gene3D" id="3.20.20.70">
    <property type="entry name" value="Aldolase class I"/>
    <property type="match status" value="1"/>
</dbReference>
<evidence type="ECO:0000256" key="9">
    <source>
        <dbReference type="ARBA" id="ARBA00023014"/>
    </source>
</evidence>
<dbReference type="Proteomes" id="UP001596250">
    <property type="component" value="Unassembled WGS sequence"/>
</dbReference>
<dbReference type="InterPro" id="IPR001989">
    <property type="entry name" value="Radical_activat_CS"/>
</dbReference>
<dbReference type="InterPro" id="IPR012839">
    <property type="entry name" value="Organic_radical_activase"/>
</dbReference>
<comment type="caution">
    <text evidence="12">The sequence shown here is derived from an EMBL/GenBank/DDBJ whole genome shotgun (WGS) entry which is preliminary data.</text>
</comment>
<keyword evidence="10" id="KW-0963">Cytoplasm</keyword>
<protein>
    <recommendedName>
        <fullName evidence="3 10">Pyruvate formate-lyase-activating enzyme</fullName>
        <ecNumber evidence="10">1.97.1.4</ecNumber>
    </recommendedName>
</protein>
<dbReference type="EMBL" id="JBHSQV010000184">
    <property type="protein sequence ID" value="MFC5988743.1"/>
    <property type="molecule type" value="Genomic_DNA"/>
</dbReference>
<comment type="subcellular location">
    <subcellularLocation>
        <location evidence="10">Cytoplasm</location>
    </subcellularLocation>
</comment>
<comment type="similarity">
    <text evidence="2 10">Belongs to the organic radical-activating enzymes family.</text>
</comment>
<evidence type="ECO:0000313" key="12">
    <source>
        <dbReference type="EMBL" id="MFC5988743.1"/>
    </source>
</evidence>
<keyword evidence="12" id="KW-0670">Pyruvate</keyword>
<reference evidence="13" key="1">
    <citation type="journal article" date="2019" name="Int. J. Syst. Evol. Microbiol.">
        <title>The Global Catalogue of Microorganisms (GCM) 10K type strain sequencing project: providing services to taxonomists for standard genome sequencing and annotation.</title>
        <authorList>
            <consortium name="The Broad Institute Genomics Platform"/>
            <consortium name="The Broad Institute Genome Sequencing Center for Infectious Disease"/>
            <person name="Wu L."/>
            <person name="Ma J."/>
        </authorList>
    </citation>
    <scope>NUCLEOTIDE SEQUENCE [LARGE SCALE GENOMIC DNA]</scope>
    <source>
        <strain evidence="13">CCM 8749</strain>
    </source>
</reference>
<evidence type="ECO:0000256" key="4">
    <source>
        <dbReference type="ARBA" id="ARBA00022485"/>
    </source>
</evidence>
<gene>
    <name evidence="12" type="primary">pflA</name>
    <name evidence="12" type="ORF">ACFPXP_20255</name>
</gene>
<keyword evidence="13" id="KW-1185">Reference proteome</keyword>
<evidence type="ECO:0000256" key="2">
    <source>
        <dbReference type="ARBA" id="ARBA00009777"/>
    </source>
</evidence>
<evidence type="ECO:0000259" key="11">
    <source>
        <dbReference type="PROSITE" id="PS51918"/>
    </source>
</evidence>
<comment type="cofactor">
    <cofactor evidence="10">
        <name>[4Fe-4S] cluster</name>
        <dbReference type="ChEBI" id="CHEBI:49883"/>
    </cofactor>
    <text evidence="10">Binds 1 [4Fe-4S] cluster. The cluster is coordinated with 3 cysteines and an exchangeable S-adenosyl-L-methionine.</text>
</comment>
<evidence type="ECO:0000256" key="7">
    <source>
        <dbReference type="ARBA" id="ARBA00023002"/>
    </source>
</evidence>
<keyword evidence="6 10" id="KW-0479">Metal-binding</keyword>
<comment type="catalytic activity">
    <reaction evidence="10">
        <text>glycyl-[formate C-acetyltransferase] + reduced [flavodoxin] + S-adenosyl-L-methionine = glycin-2-yl radical-[formate C-acetyltransferase] + semiquinone [flavodoxin] + 5'-deoxyadenosine + L-methionine + H(+)</text>
        <dbReference type="Rhea" id="RHEA:19225"/>
        <dbReference type="Rhea" id="RHEA-COMP:10622"/>
        <dbReference type="Rhea" id="RHEA-COMP:12190"/>
        <dbReference type="Rhea" id="RHEA-COMP:12191"/>
        <dbReference type="Rhea" id="RHEA-COMP:14480"/>
        <dbReference type="ChEBI" id="CHEBI:15378"/>
        <dbReference type="ChEBI" id="CHEBI:17319"/>
        <dbReference type="ChEBI" id="CHEBI:29947"/>
        <dbReference type="ChEBI" id="CHEBI:32722"/>
        <dbReference type="ChEBI" id="CHEBI:57618"/>
        <dbReference type="ChEBI" id="CHEBI:57844"/>
        <dbReference type="ChEBI" id="CHEBI:59789"/>
        <dbReference type="ChEBI" id="CHEBI:140311"/>
        <dbReference type="EC" id="1.97.1.4"/>
    </reaction>
</comment>
<evidence type="ECO:0000256" key="5">
    <source>
        <dbReference type="ARBA" id="ARBA00022691"/>
    </source>
</evidence>
<dbReference type="SUPFAM" id="SSF102114">
    <property type="entry name" value="Radical SAM enzymes"/>
    <property type="match status" value="1"/>
</dbReference>
<evidence type="ECO:0000256" key="10">
    <source>
        <dbReference type="RuleBase" id="RU362053"/>
    </source>
</evidence>
<comment type="function">
    <text evidence="1 10">Activation of pyruvate formate-lyase under anaerobic conditions by generation of an organic free radical, using S-adenosylmethionine and reduced flavodoxin as cosubstrates to produce 5'-deoxy-adenosine.</text>
</comment>
<dbReference type="InterPro" id="IPR012838">
    <property type="entry name" value="PFL1_activating"/>
</dbReference>